<dbReference type="Pfam" id="PF12836">
    <property type="entry name" value="HHH_3"/>
    <property type="match status" value="1"/>
</dbReference>
<dbReference type="SUPFAM" id="SSF47781">
    <property type="entry name" value="RuvA domain 2-like"/>
    <property type="match status" value="1"/>
</dbReference>
<dbReference type="GO" id="GO:0015627">
    <property type="term" value="C:type II protein secretion system complex"/>
    <property type="evidence" value="ECO:0007669"/>
    <property type="project" value="TreeGrafter"/>
</dbReference>
<name>A0A2L1GLI0_9BACT</name>
<organism evidence="2 3">
    <name type="scientific">Desulfobulbus oralis</name>
    <dbReference type="NCBI Taxonomy" id="1986146"/>
    <lineage>
        <taxon>Bacteria</taxon>
        <taxon>Pseudomonadati</taxon>
        <taxon>Thermodesulfobacteriota</taxon>
        <taxon>Desulfobulbia</taxon>
        <taxon>Desulfobulbales</taxon>
        <taxon>Desulfobulbaceae</taxon>
        <taxon>Desulfobulbus</taxon>
    </lineage>
</organism>
<accession>A0A2L1GLI0</accession>
<gene>
    <name evidence="2" type="ORF">CAY53_02825</name>
</gene>
<dbReference type="EMBL" id="CP021255">
    <property type="protein sequence ID" value="AVD70541.1"/>
    <property type="molecule type" value="Genomic_DNA"/>
</dbReference>
<keyword evidence="3" id="KW-1185">Reference proteome</keyword>
<dbReference type="PANTHER" id="PTHR21180:SF32">
    <property type="entry name" value="ENDONUCLEASE_EXONUCLEASE_PHOSPHATASE FAMILY DOMAIN-CONTAINING PROTEIN 1"/>
    <property type="match status" value="1"/>
</dbReference>
<dbReference type="InterPro" id="IPR010994">
    <property type="entry name" value="RuvA_2-like"/>
</dbReference>
<sequence>MIFRKSILSSDHCKEDTMKKLLFTVFFLLCFATAAFAKVNINTATVQELTALPGIGQVKAEAIVKYREANGSFKSVDDLTKVKGIGPKMLDKIRDEISVETKAKK</sequence>
<dbReference type="SMART" id="SM00278">
    <property type="entry name" value="HhH1"/>
    <property type="match status" value="2"/>
</dbReference>
<feature type="domain" description="Helix-hairpin-helix DNA-binding motif class 1" evidence="1">
    <location>
        <begin position="77"/>
        <end position="96"/>
    </location>
</feature>
<dbReference type="InterPro" id="IPR004509">
    <property type="entry name" value="Competence_ComEA_HhH"/>
</dbReference>
<dbReference type="InterPro" id="IPR003583">
    <property type="entry name" value="Hlx-hairpin-Hlx_DNA-bd_motif"/>
</dbReference>
<proteinExistence type="predicted"/>
<feature type="domain" description="Helix-hairpin-helix DNA-binding motif class 1" evidence="1">
    <location>
        <begin position="47"/>
        <end position="66"/>
    </location>
</feature>
<dbReference type="GO" id="GO:0015628">
    <property type="term" value="P:protein secretion by the type II secretion system"/>
    <property type="evidence" value="ECO:0007669"/>
    <property type="project" value="TreeGrafter"/>
</dbReference>
<dbReference type="PANTHER" id="PTHR21180">
    <property type="entry name" value="ENDONUCLEASE/EXONUCLEASE/PHOSPHATASE FAMILY DOMAIN-CONTAINING PROTEIN 1"/>
    <property type="match status" value="1"/>
</dbReference>
<protein>
    <submittedName>
        <fullName evidence="2">Competence protein ComE</fullName>
    </submittedName>
</protein>
<dbReference type="Proteomes" id="UP000239867">
    <property type="component" value="Chromosome"/>
</dbReference>
<evidence type="ECO:0000259" key="1">
    <source>
        <dbReference type="SMART" id="SM00278"/>
    </source>
</evidence>
<dbReference type="NCBIfam" id="TIGR00426">
    <property type="entry name" value="competence protein ComEA helix-hairpin-helix repeat region"/>
    <property type="match status" value="1"/>
</dbReference>
<dbReference type="InterPro" id="IPR051675">
    <property type="entry name" value="Endo/Exo/Phosphatase_dom_1"/>
</dbReference>
<evidence type="ECO:0000313" key="2">
    <source>
        <dbReference type="EMBL" id="AVD70541.1"/>
    </source>
</evidence>
<dbReference type="Gene3D" id="1.10.150.320">
    <property type="entry name" value="Photosystem II 12 kDa extrinsic protein"/>
    <property type="match status" value="1"/>
</dbReference>
<dbReference type="GO" id="GO:0006281">
    <property type="term" value="P:DNA repair"/>
    <property type="evidence" value="ECO:0007669"/>
    <property type="project" value="InterPro"/>
</dbReference>
<evidence type="ECO:0000313" key="3">
    <source>
        <dbReference type="Proteomes" id="UP000239867"/>
    </source>
</evidence>
<reference evidence="2" key="1">
    <citation type="submission" date="2017-05" db="EMBL/GenBank/DDBJ databases">
        <authorList>
            <person name="Song R."/>
            <person name="Chenine A.L."/>
            <person name="Ruprecht R.M."/>
        </authorList>
    </citation>
    <scope>NUCLEOTIDE SEQUENCE</scope>
    <source>
        <strain evidence="2">ORNL</strain>
    </source>
</reference>
<reference evidence="2" key="2">
    <citation type="journal article" date="2018" name="MBio">
        <title>Insights into the evolution of host association through the isolation and characterization of a novel human periodontal pathobiont, Desulfobulbus oralis.</title>
        <authorList>
            <person name="Cross K.L."/>
            <person name="Chirania P."/>
            <person name="Xiong W."/>
            <person name="Beall C.J."/>
            <person name="Elkins J.G."/>
            <person name="Giannone R.J."/>
            <person name="Griffen A.L."/>
            <person name="Guss A.M."/>
            <person name="Hettich R.L."/>
            <person name="Joshi S.S."/>
            <person name="Mokrzan E.M."/>
            <person name="Martin R.K."/>
            <person name="Zhulin I.B."/>
            <person name="Leys E.J."/>
            <person name="Podar M."/>
        </authorList>
    </citation>
    <scope>NUCLEOTIDE SEQUENCE [LARGE SCALE GENOMIC DNA]</scope>
    <source>
        <strain evidence="2">ORNL</strain>
    </source>
</reference>
<dbReference type="AlphaFoldDB" id="A0A2L1GLI0"/>
<dbReference type="GO" id="GO:0003677">
    <property type="term" value="F:DNA binding"/>
    <property type="evidence" value="ECO:0007669"/>
    <property type="project" value="InterPro"/>
</dbReference>
<dbReference type="KEGG" id="deo:CAY53_02825"/>